<dbReference type="Gene3D" id="3.40.630.30">
    <property type="match status" value="1"/>
</dbReference>
<name>A0A1V5MCQ5_UNCT6</name>
<sequence length="309" mass="35451">MISRFPDFTPLNLELQAELKAYLKANPPLGSEYTFTNLFGWQRSADYQAARFGDGFLLRRSHRSGRETLLEPLVTRGGLEALEAGFDYLAGRGRMAEAERVTESFLERFPAVAEKFRVVEDRDNHDYLYLVRELIDLAGEKFHDKQNLYRQFVRKYRFSYRPMTGADIQAGLDFVDHWCRKRECDKYEGLNQEKRAVRRMLKNFETLGLRGGLLEIEGNPVALTLGEPLNPETYVIHVEKADSAYTGVYQAINREFLKEAAAGFRFVNREQDMGLLGLRQAKLSYNPVRLVRKYRLFPAGAQAGQLGGS</sequence>
<protein>
    <recommendedName>
        <fullName evidence="1">Phosphatidylglycerol lysyltransferase C-terminal domain-containing protein</fullName>
    </recommendedName>
</protein>
<gene>
    <name evidence="2" type="ORF">BWY73_01199</name>
</gene>
<dbReference type="InterPro" id="IPR024320">
    <property type="entry name" value="LPG_synthase_C"/>
</dbReference>
<accession>A0A1V5MCQ5</accession>
<dbReference type="PANTHER" id="PTHR41373:SF1">
    <property type="entry name" value="PHOSPHATIDYLGLYCEROL LYSYLTRANSFERASE C-TERMINAL DOMAIN-CONTAINING PROTEIN"/>
    <property type="match status" value="1"/>
</dbReference>
<dbReference type="EMBL" id="MWAK01000211">
    <property type="protein sequence ID" value="OPZ91008.1"/>
    <property type="molecule type" value="Genomic_DNA"/>
</dbReference>
<dbReference type="InterPro" id="IPR016732">
    <property type="entry name" value="UCP018688"/>
</dbReference>
<dbReference type="InterPro" id="IPR016181">
    <property type="entry name" value="Acyl_CoA_acyltransferase"/>
</dbReference>
<dbReference type="SUPFAM" id="SSF55729">
    <property type="entry name" value="Acyl-CoA N-acyltransferases (Nat)"/>
    <property type="match status" value="2"/>
</dbReference>
<dbReference type="Pfam" id="PF09924">
    <property type="entry name" value="LPG_synthase_C"/>
    <property type="match status" value="1"/>
</dbReference>
<comment type="caution">
    <text evidence="2">The sequence shown here is derived from an EMBL/GenBank/DDBJ whole genome shotgun (WGS) entry which is preliminary data.</text>
</comment>
<evidence type="ECO:0000259" key="1">
    <source>
        <dbReference type="Pfam" id="PF09924"/>
    </source>
</evidence>
<proteinExistence type="predicted"/>
<dbReference type="AlphaFoldDB" id="A0A1V5MCQ5"/>
<feature type="domain" description="Phosphatidylglycerol lysyltransferase C-terminal" evidence="1">
    <location>
        <begin position="30"/>
        <end position="296"/>
    </location>
</feature>
<dbReference type="PIRSF" id="PIRSF018688">
    <property type="entry name" value="UCP018688"/>
    <property type="match status" value="1"/>
</dbReference>
<organism evidence="2">
    <name type="scientific">candidate division TA06 bacterium ADurb.Bin417</name>
    <dbReference type="NCBI Taxonomy" id="1852828"/>
    <lineage>
        <taxon>Bacteria</taxon>
        <taxon>Bacteria division TA06</taxon>
    </lineage>
</organism>
<reference evidence="2" key="1">
    <citation type="submission" date="2017-02" db="EMBL/GenBank/DDBJ databases">
        <title>Delving into the versatile metabolic prowess of the omnipresent phylum Bacteroidetes.</title>
        <authorList>
            <person name="Nobu M.K."/>
            <person name="Mei R."/>
            <person name="Narihiro T."/>
            <person name="Kuroda K."/>
            <person name="Liu W.-T."/>
        </authorList>
    </citation>
    <scope>NUCLEOTIDE SEQUENCE</scope>
    <source>
        <strain evidence="2">ADurb.Bin417</strain>
    </source>
</reference>
<evidence type="ECO:0000313" key="2">
    <source>
        <dbReference type="EMBL" id="OPZ91008.1"/>
    </source>
</evidence>
<dbReference type="PANTHER" id="PTHR41373">
    <property type="entry name" value="DUF2156 DOMAIN-CONTAINING PROTEIN"/>
    <property type="match status" value="1"/>
</dbReference>
<dbReference type="Proteomes" id="UP000485484">
    <property type="component" value="Unassembled WGS sequence"/>
</dbReference>